<dbReference type="GO" id="GO:0003677">
    <property type="term" value="F:DNA binding"/>
    <property type="evidence" value="ECO:0007669"/>
    <property type="project" value="InterPro"/>
</dbReference>
<organism evidence="2 3">
    <name type="scientific">Clathrospora elynae</name>
    <dbReference type="NCBI Taxonomy" id="706981"/>
    <lineage>
        <taxon>Eukaryota</taxon>
        <taxon>Fungi</taxon>
        <taxon>Dikarya</taxon>
        <taxon>Ascomycota</taxon>
        <taxon>Pezizomycotina</taxon>
        <taxon>Dothideomycetes</taxon>
        <taxon>Pleosporomycetidae</taxon>
        <taxon>Pleosporales</taxon>
        <taxon>Diademaceae</taxon>
        <taxon>Clathrospora</taxon>
    </lineage>
</organism>
<evidence type="ECO:0000259" key="1">
    <source>
        <dbReference type="Pfam" id="PF01498"/>
    </source>
</evidence>
<sequence>PVSDSTVRQLLARYGYRHCVAASKPFLNATQRAQRLTFARRIAHWEVRDFYRVVCSDKAAFHCSGHRRHLTSWSCQRFFSRTMPPAYAARATQPALGDAMINLLEWPSNLPDFNSIEDVWRIIEDRIDEMVPRPWSKQAMPEAAFSEW</sequence>
<name>A0A6A5SV19_9PLEO</name>
<dbReference type="Pfam" id="PF01498">
    <property type="entry name" value="HTH_Tnp_Tc3_2"/>
    <property type="match status" value="1"/>
</dbReference>
<dbReference type="GO" id="GO:0015074">
    <property type="term" value="P:DNA integration"/>
    <property type="evidence" value="ECO:0007669"/>
    <property type="project" value="InterPro"/>
</dbReference>
<evidence type="ECO:0000313" key="3">
    <source>
        <dbReference type="Proteomes" id="UP000800038"/>
    </source>
</evidence>
<feature type="non-terminal residue" evidence="2">
    <location>
        <position position="1"/>
    </location>
</feature>
<dbReference type="Proteomes" id="UP000800038">
    <property type="component" value="Unassembled WGS sequence"/>
</dbReference>
<dbReference type="InterPro" id="IPR002492">
    <property type="entry name" value="Transposase_Tc1-like"/>
</dbReference>
<dbReference type="InterPro" id="IPR036397">
    <property type="entry name" value="RNaseH_sf"/>
</dbReference>
<gene>
    <name evidence="2" type="ORF">EJ02DRAFT_484899</name>
</gene>
<reference evidence="2" key="1">
    <citation type="journal article" date="2020" name="Stud. Mycol.">
        <title>101 Dothideomycetes genomes: a test case for predicting lifestyles and emergence of pathogens.</title>
        <authorList>
            <person name="Haridas S."/>
            <person name="Albert R."/>
            <person name="Binder M."/>
            <person name="Bloem J."/>
            <person name="Labutti K."/>
            <person name="Salamov A."/>
            <person name="Andreopoulos B."/>
            <person name="Baker S."/>
            <person name="Barry K."/>
            <person name="Bills G."/>
            <person name="Bluhm B."/>
            <person name="Cannon C."/>
            <person name="Castanera R."/>
            <person name="Culley D."/>
            <person name="Daum C."/>
            <person name="Ezra D."/>
            <person name="Gonzalez J."/>
            <person name="Henrissat B."/>
            <person name="Kuo A."/>
            <person name="Liang C."/>
            <person name="Lipzen A."/>
            <person name="Lutzoni F."/>
            <person name="Magnuson J."/>
            <person name="Mondo S."/>
            <person name="Nolan M."/>
            <person name="Ohm R."/>
            <person name="Pangilinan J."/>
            <person name="Park H.-J."/>
            <person name="Ramirez L."/>
            <person name="Alfaro M."/>
            <person name="Sun H."/>
            <person name="Tritt A."/>
            <person name="Yoshinaga Y."/>
            <person name="Zwiers L.-H."/>
            <person name="Turgeon B."/>
            <person name="Goodwin S."/>
            <person name="Spatafora J."/>
            <person name="Crous P."/>
            <person name="Grigoriev I."/>
        </authorList>
    </citation>
    <scope>NUCLEOTIDE SEQUENCE</scope>
    <source>
        <strain evidence="2">CBS 161.51</strain>
    </source>
</reference>
<dbReference type="EMBL" id="ML976023">
    <property type="protein sequence ID" value="KAF1943668.1"/>
    <property type="molecule type" value="Genomic_DNA"/>
</dbReference>
<dbReference type="OrthoDB" id="5410741at2759"/>
<dbReference type="Gene3D" id="3.30.420.10">
    <property type="entry name" value="Ribonuclease H-like superfamily/Ribonuclease H"/>
    <property type="match status" value="2"/>
</dbReference>
<protein>
    <recommendedName>
        <fullName evidence="1">Transposase Tc1-like domain-containing protein</fullName>
    </recommendedName>
</protein>
<proteinExistence type="predicted"/>
<evidence type="ECO:0000313" key="2">
    <source>
        <dbReference type="EMBL" id="KAF1943668.1"/>
    </source>
</evidence>
<dbReference type="AlphaFoldDB" id="A0A6A5SV19"/>
<dbReference type="GO" id="GO:0006313">
    <property type="term" value="P:DNA transposition"/>
    <property type="evidence" value="ECO:0007669"/>
    <property type="project" value="InterPro"/>
</dbReference>
<keyword evidence="3" id="KW-1185">Reference proteome</keyword>
<accession>A0A6A5SV19</accession>
<feature type="domain" description="Transposase Tc1-like" evidence="1">
    <location>
        <begin position="2"/>
        <end position="41"/>
    </location>
</feature>